<accession>A0A1V0NDY9</accession>
<dbReference type="InterPro" id="IPR008841">
    <property type="entry name" value="Siphovirus-type_tail_N"/>
</dbReference>
<dbReference type="Pfam" id="PF05709">
    <property type="entry name" value="Sipho_tail"/>
    <property type="match status" value="1"/>
</dbReference>
<dbReference type="InterPro" id="IPR006520">
    <property type="entry name" value="Dit_BPSPP_N"/>
</dbReference>
<dbReference type="RefSeq" id="WP_081144216.1">
    <property type="nucleotide sequence ID" value="NZ_CP015897.1"/>
</dbReference>
<dbReference type="EMBL" id="CP015897">
    <property type="protein sequence ID" value="ARD98157.1"/>
    <property type="molecule type" value="Genomic_DNA"/>
</dbReference>
<protein>
    <submittedName>
        <fullName evidence="2">Prophage DIT protein</fullName>
    </submittedName>
</protein>
<dbReference type="AlphaFoldDB" id="A0A1V0NDY9"/>
<proteinExistence type="predicted"/>
<reference evidence="2 3" key="1">
    <citation type="journal article" date="2017" name="BMC Genomics">
        <title>Comparative and functional genomics of the Lactococcus lactis taxon; insights into evolution and niche adaptation.</title>
        <authorList>
            <person name="Kelleher P."/>
            <person name="Bottacini F."/>
            <person name="Mahony J."/>
            <person name="Kilcawley K.N."/>
            <person name="van Sinderen D."/>
        </authorList>
    </citation>
    <scope>NUCLEOTIDE SEQUENCE [LARGE SCALE GENOMIC DNA]</scope>
    <source>
        <strain evidence="2 3">275</strain>
    </source>
</reference>
<dbReference type="Proteomes" id="UP000192085">
    <property type="component" value="Chromosome"/>
</dbReference>
<evidence type="ECO:0000259" key="1">
    <source>
        <dbReference type="Pfam" id="PF05709"/>
    </source>
</evidence>
<dbReference type="NCBIfam" id="TIGR01633">
    <property type="entry name" value="phi3626_gp14_N"/>
    <property type="match status" value="1"/>
</dbReference>
<feature type="domain" description="Siphovirus-type tail component RIFT-related" evidence="1">
    <location>
        <begin position="18"/>
        <end position="122"/>
    </location>
</feature>
<evidence type="ECO:0000313" key="2">
    <source>
        <dbReference type="EMBL" id="ARD98157.1"/>
    </source>
</evidence>
<evidence type="ECO:0000313" key="3">
    <source>
        <dbReference type="Proteomes" id="UP000192085"/>
    </source>
</evidence>
<gene>
    <name evidence="2" type="ORF">LL275_0521</name>
</gene>
<sequence length="514" mass="55935">MAFSVKFNDVDLSTIVDGFTAITRNIGAGWTNTVQPNPIIGADFTQNSINSKSITVNFIANVKLDRFTSVRKALASALNVKQPAALIFDDDPNQVWWAVPDGTPTLDESSFYQAVGSITFLVPSGVSESVETNILNASNSGDRLGTITNNSGGSVDVEINNTGNLETFPTIEITNVHENGYIAIAGQNGAIEIGKRQEADGATSPMSENLYFSTSDTNFSDFKDVAPGTPNPQNDWLATNGKLEFQKDGLRLKEKGIVGSRQGVAGGMKVMTLPADSNGHVGAVNFYSYFNLFAWATAFGQTGVLQILFTDANDKLVAGYGIIKGDMVGNKAMMKAWVGGNNPREVASRDFIANNGEGNGAGSMNNVQFNEKTGDTDFLKQGGNFGFFWKGSRISEYVSELKNVEISKVYLYIGQYPNSNKFMGNLSIRRIWFRKDNVDVWHNIPNRYATGSKIIVNMNGKDTVVVNGMPAIQEKIKGTEPFSIPPGRSTLKILQSKWNTTPPIVQISYKERNL</sequence>
<name>A0A1V0NDY9_LACLL</name>
<dbReference type="Gene3D" id="2.40.30.200">
    <property type="match status" value="1"/>
</dbReference>
<organism evidence="2 3">
    <name type="scientific">Lactococcus lactis subsp. lactis</name>
    <name type="common">Streptococcus lactis</name>
    <dbReference type="NCBI Taxonomy" id="1360"/>
    <lineage>
        <taxon>Bacteria</taxon>
        <taxon>Bacillati</taxon>
        <taxon>Bacillota</taxon>
        <taxon>Bacilli</taxon>
        <taxon>Lactobacillales</taxon>
        <taxon>Streptococcaceae</taxon>
        <taxon>Lactococcus</taxon>
    </lineage>
</organism>